<dbReference type="EC" id="2.1.2.2" evidence="2"/>
<comment type="caution">
    <text evidence="10">The sequence shown here is derived from an EMBL/GenBank/DDBJ whole genome shotgun (WGS) entry which is preliminary data.</text>
</comment>
<evidence type="ECO:0000256" key="3">
    <source>
        <dbReference type="ARBA" id="ARBA00022679"/>
    </source>
</evidence>
<feature type="domain" description="Formyl transferase N-terminal" evidence="9">
    <location>
        <begin position="5"/>
        <end position="184"/>
    </location>
</feature>
<organism evidence="10 11">
    <name type="scientific">Maribacter chungangensis</name>
    <dbReference type="NCBI Taxonomy" id="1069117"/>
    <lineage>
        <taxon>Bacteria</taxon>
        <taxon>Pseudomonadati</taxon>
        <taxon>Bacteroidota</taxon>
        <taxon>Flavobacteriia</taxon>
        <taxon>Flavobacteriales</taxon>
        <taxon>Flavobacteriaceae</taxon>
        <taxon>Maribacter</taxon>
    </lineage>
</organism>
<dbReference type="InterPro" id="IPR001555">
    <property type="entry name" value="GART_AS"/>
</dbReference>
<proteinExistence type="inferred from homology"/>
<name>A0ABW3B758_9FLAO</name>
<evidence type="ECO:0000256" key="6">
    <source>
        <dbReference type="ARBA" id="ARBA00041324"/>
    </source>
</evidence>
<keyword evidence="4" id="KW-0658">Purine biosynthesis</keyword>
<keyword evidence="3 10" id="KW-0808">Transferase</keyword>
<dbReference type="Gene3D" id="3.40.50.170">
    <property type="entry name" value="Formyl transferase, N-terminal domain"/>
    <property type="match status" value="1"/>
</dbReference>
<dbReference type="Pfam" id="PF00551">
    <property type="entry name" value="Formyl_trans_N"/>
    <property type="match status" value="1"/>
</dbReference>
<keyword evidence="11" id="KW-1185">Reference proteome</keyword>
<reference evidence="11" key="1">
    <citation type="journal article" date="2019" name="Int. J. Syst. Evol. Microbiol.">
        <title>The Global Catalogue of Microorganisms (GCM) 10K type strain sequencing project: providing services to taxonomists for standard genome sequencing and annotation.</title>
        <authorList>
            <consortium name="The Broad Institute Genomics Platform"/>
            <consortium name="The Broad Institute Genome Sequencing Center for Infectious Disease"/>
            <person name="Wu L."/>
            <person name="Ma J."/>
        </authorList>
    </citation>
    <scope>NUCLEOTIDE SEQUENCE [LARGE SCALE GENOMIC DNA]</scope>
    <source>
        <strain evidence="11">CCUG 61948</strain>
    </source>
</reference>
<comment type="catalytic activity">
    <reaction evidence="8">
        <text>N(1)-(5-phospho-beta-D-ribosyl)glycinamide + (6R)-10-formyltetrahydrofolate = N(2)-formyl-N(1)-(5-phospho-beta-D-ribosyl)glycinamide + (6S)-5,6,7,8-tetrahydrofolate + H(+)</text>
        <dbReference type="Rhea" id="RHEA:15053"/>
        <dbReference type="ChEBI" id="CHEBI:15378"/>
        <dbReference type="ChEBI" id="CHEBI:57453"/>
        <dbReference type="ChEBI" id="CHEBI:143788"/>
        <dbReference type="ChEBI" id="CHEBI:147286"/>
        <dbReference type="ChEBI" id="CHEBI:195366"/>
        <dbReference type="EC" id="2.1.2.2"/>
    </reaction>
</comment>
<dbReference type="InterPro" id="IPR036477">
    <property type="entry name" value="Formyl_transf_N_sf"/>
</dbReference>
<dbReference type="PROSITE" id="PS00373">
    <property type="entry name" value="GART"/>
    <property type="match status" value="1"/>
</dbReference>
<dbReference type="GO" id="GO:0004644">
    <property type="term" value="F:phosphoribosylglycinamide formyltransferase activity"/>
    <property type="evidence" value="ECO:0007669"/>
    <property type="project" value="UniProtKB-EC"/>
</dbReference>
<accession>A0ABW3B758</accession>
<evidence type="ECO:0000256" key="1">
    <source>
        <dbReference type="ARBA" id="ARBA00005054"/>
    </source>
</evidence>
<comment type="similarity">
    <text evidence="5">Belongs to the GART family.</text>
</comment>
<dbReference type="PANTHER" id="PTHR43369:SF2">
    <property type="entry name" value="PHOSPHORIBOSYLGLYCINAMIDE FORMYLTRANSFERASE"/>
    <property type="match status" value="1"/>
</dbReference>
<sequence>MKPKQIILLASGSGSNVENIATYFKHDPNVTIAAVLTNKRDAKVLDRCNRLKINALYFNKHSFFDSDCVLNLLKSLKPDLIVLAGFLWKIPENLVKTYPNSIINIHPALLPKYGGKGMYGMNVHKAVKENRDTETGITIHYVNENYDEGAIIRQVKTIVLPEDSPVQIAEKVHQLEYEHFPKVIKHLLFPHGN</sequence>
<dbReference type="InterPro" id="IPR004607">
    <property type="entry name" value="GART"/>
</dbReference>
<dbReference type="SUPFAM" id="SSF53328">
    <property type="entry name" value="Formyltransferase"/>
    <property type="match status" value="1"/>
</dbReference>
<evidence type="ECO:0000256" key="7">
    <source>
        <dbReference type="ARBA" id="ARBA00041682"/>
    </source>
</evidence>
<evidence type="ECO:0000313" key="10">
    <source>
        <dbReference type="EMBL" id="MFD0799158.1"/>
    </source>
</evidence>
<dbReference type="RefSeq" id="WP_379936059.1">
    <property type="nucleotide sequence ID" value="NZ_JBHTHY010000014.1"/>
</dbReference>
<dbReference type="CDD" id="cd08645">
    <property type="entry name" value="FMT_core_GART"/>
    <property type="match status" value="1"/>
</dbReference>
<evidence type="ECO:0000256" key="4">
    <source>
        <dbReference type="ARBA" id="ARBA00022755"/>
    </source>
</evidence>
<evidence type="ECO:0000313" key="11">
    <source>
        <dbReference type="Proteomes" id="UP001597012"/>
    </source>
</evidence>
<dbReference type="PANTHER" id="PTHR43369">
    <property type="entry name" value="PHOSPHORIBOSYLGLYCINAMIDE FORMYLTRANSFERASE"/>
    <property type="match status" value="1"/>
</dbReference>
<comment type="pathway">
    <text evidence="1">Purine metabolism; IMP biosynthesis via de novo pathway; N(2)-formyl-N(1)-(5-phospho-D-ribosyl)glycinamide from N(1)-(5-phospho-D-ribosyl)glycinamide (10-formyl THF route): step 1/1.</text>
</comment>
<dbReference type="InterPro" id="IPR002376">
    <property type="entry name" value="Formyl_transf_N"/>
</dbReference>
<evidence type="ECO:0000256" key="8">
    <source>
        <dbReference type="ARBA" id="ARBA00047664"/>
    </source>
</evidence>
<evidence type="ECO:0000259" key="9">
    <source>
        <dbReference type="Pfam" id="PF00551"/>
    </source>
</evidence>
<evidence type="ECO:0000256" key="5">
    <source>
        <dbReference type="ARBA" id="ARBA00038440"/>
    </source>
</evidence>
<gene>
    <name evidence="10" type="ORF">ACFQZJ_16910</name>
</gene>
<evidence type="ECO:0000256" key="2">
    <source>
        <dbReference type="ARBA" id="ARBA00012254"/>
    </source>
</evidence>
<dbReference type="Proteomes" id="UP001597012">
    <property type="component" value="Unassembled WGS sequence"/>
</dbReference>
<protein>
    <recommendedName>
        <fullName evidence="2">phosphoribosylglycinamide formyltransferase 1</fullName>
        <ecNumber evidence="2">2.1.2.2</ecNumber>
    </recommendedName>
    <alternativeName>
        <fullName evidence="7">5'-phosphoribosylglycinamide transformylase</fullName>
    </alternativeName>
    <alternativeName>
        <fullName evidence="6">GAR transformylase</fullName>
    </alternativeName>
</protein>
<dbReference type="EMBL" id="JBHTHY010000014">
    <property type="protein sequence ID" value="MFD0799158.1"/>
    <property type="molecule type" value="Genomic_DNA"/>
</dbReference>